<keyword evidence="2" id="KW-1185">Reference proteome</keyword>
<dbReference type="Proteomes" id="UP000036196">
    <property type="component" value="Unassembled WGS sequence"/>
</dbReference>
<comment type="caution">
    <text evidence="1">The sequence shown here is derived from an EMBL/GenBank/DDBJ whole genome shotgun (WGS) entry which is preliminary data.</text>
</comment>
<dbReference type="Gene3D" id="2.30.110.50">
    <property type="match status" value="1"/>
</dbReference>
<dbReference type="SUPFAM" id="SSF69279">
    <property type="entry name" value="Phage tail proteins"/>
    <property type="match status" value="1"/>
</dbReference>
<feature type="non-terminal residue" evidence="1">
    <location>
        <position position="121"/>
    </location>
</feature>
<sequence length="121" mass="13637">MLNRITVTLPAGELHFWKLSGREAISESFELELTLLGTDARIDRSQLLGQPVTVTIPTQSLLSPRYINGKITRVAVSAKELSGTRYAVYTLTVEPDLWPMKRDRNLRIFQGQTVPQIVKTL</sequence>
<gene>
    <name evidence="1" type="ORF">ABW06_20825</name>
</gene>
<evidence type="ECO:0000313" key="1">
    <source>
        <dbReference type="EMBL" id="KMK11628.1"/>
    </source>
</evidence>
<reference evidence="1 2" key="1">
    <citation type="submission" date="2015-05" db="EMBL/GenBank/DDBJ databases">
        <title>Genome sequences of Pluralibacter gergoviae.</title>
        <authorList>
            <person name="Greninger A.L."/>
            <person name="Miller S."/>
        </authorList>
    </citation>
    <scope>NUCLEOTIDE SEQUENCE [LARGE SCALE GENOMIC DNA]</scope>
    <source>
        <strain evidence="1 2">JS81F13</strain>
    </source>
</reference>
<dbReference type="EMBL" id="LDZF01000027">
    <property type="protein sequence ID" value="KMK11628.1"/>
    <property type="molecule type" value="Genomic_DNA"/>
</dbReference>
<evidence type="ECO:0000313" key="2">
    <source>
        <dbReference type="Proteomes" id="UP000036196"/>
    </source>
</evidence>
<dbReference type="PATRIC" id="fig|61647.15.peg.2734"/>
<accession>A0A0J5KVL9</accession>
<organism evidence="1 2">
    <name type="scientific">Pluralibacter gergoviae</name>
    <name type="common">Enterobacter gergoviae</name>
    <dbReference type="NCBI Taxonomy" id="61647"/>
    <lineage>
        <taxon>Bacteria</taxon>
        <taxon>Pseudomonadati</taxon>
        <taxon>Pseudomonadota</taxon>
        <taxon>Gammaproteobacteria</taxon>
        <taxon>Enterobacterales</taxon>
        <taxon>Enterobacteriaceae</taxon>
        <taxon>Pluralibacter</taxon>
    </lineage>
</organism>
<name>A0A0J5KVL9_PLUGE</name>
<dbReference type="Pfam" id="PF05954">
    <property type="entry name" value="Phage_GPD"/>
    <property type="match status" value="1"/>
</dbReference>
<proteinExistence type="predicted"/>
<dbReference type="RefSeq" id="WP_048280424.1">
    <property type="nucleotide sequence ID" value="NZ_LDZF01000027.1"/>
</dbReference>
<dbReference type="AlphaFoldDB" id="A0A0J5KVL9"/>
<protein>
    <submittedName>
        <fullName evidence="1">Type IV secretion protein Rhs</fullName>
    </submittedName>
</protein>